<dbReference type="InterPro" id="IPR000640">
    <property type="entry name" value="EFG_V-like"/>
</dbReference>
<dbReference type="Pfam" id="PF03144">
    <property type="entry name" value="GTP_EFTU_D2"/>
    <property type="match status" value="1"/>
</dbReference>
<dbReference type="AlphaFoldDB" id="A0A2S9KIW9"/>
<dbReference type="InterPro" id="IPR005225">
    <property type="entry name" value="Small_GTP-bd"/>
</dbReference>
<dbReference type="InterPro" id="IPR004161">
    <property type="entry name" value="EFTu-like_2"/>
</dbReference>
<keyword evidence="3 8" id="KW-0547">Nucleotide-binding</keyword>
<organism evidence="11 12">
    <name type="scientific">Malikia spinosa</name>
    <dbReference type="NCBI Taxonomy" id="86180"/>
    <lineage>
        <taxon>Bacteria</taxon>
        <taxon>Pseudomonadati</taxon>
        <taxon>Pseudomonadota</taxon>
        <taxon>Betaproteobacteria</taxon>
        <taxon>Burkholderiales</taxon>
        <taxon>Comamonadaceae</taxon>
        <taxon>Malikia</taxon>
    </lineage>
</organism>
<dbReference type="HAMAP" id="MF_00054_B">
    <property type="entry name" value="EF_G_EF_2_B"/>
    <property type="match status" value="1"/>
</dbReference>
<dbReference type="Gene3D" id="3.40.50.300">
    <property type="entry name" value="P-loop containing nucleotide triphosphate hydrolases"/>
    <property type="match status" value="1"/>
</dbReference>
<dbReference type="RefSeq" id="WP_105728162.1">
    <property type="nucleotide sequence ID" value="NZ_CAXYWD010000002.1"/>
</dbReference>
<dbReference type="SMART" id="SM00889">
    <property type="entry name" value="EFG_IV"/>
    <property type="match status" value="1"/>
</dbReference>
<dbReference type="NCBIfam" id="NF009379">
    <property type="entry name" value="PRK12740.1-3"/>
    <property type="match status" value="1"/>
</dbReference>
<dbReference type="SUPFAM" id="SSF52540">
    <property type="entry name" value="P-loop containing nucleoside triphosphate hydrolases"/>
    <property type="match status" value="1"/>
</dbReference>
<dbReference type="Gene3D" id="3.30.70.240">
    <property type="match status" value="1"/>
</dbReference>
<dbReference type="NCBIfam" id="TIGR00484">
    <property type="entry name" value="EF-G"/>
    <property type="match status" value="1"/>
</dbReference>
<dbReference type="InterPro" id="IPR005517">
    <property type="entry name" value="Transl_elong_EFG/EF2_IV"/>
</dbReference>
<dbReference type="Gene3D" id="2.40.30.10">
    <property type="entry name" value="Translation factors"/>
    <property type="match status" value="1"/>
</dbReference>
<dbReference type="Gene3D" id="3.30.230.10">
    <property type="match status" value="1"/>
</dbReference>
<dbReference type="PROSITE" id="PS51722">
    <property type="entry name" value="G_TR_2"/>
    <property type="match status" value="1"/>
</dbReference>
<dbReference type="CDD" id="cd16262">
    <property type="entry name" value="EFG_III"/>
    <property type="match status" value="1"/>
</dbReference>
<keyword evidence="4 8" id="KW-0251">Elongation factor</keyword>
<evidence type="ECO:0000256" key="6">
    <source>
        <dbReference type="ARBA" id="ARBA00023134"/>
    </source>
</evidence>
<dbReference type="GO" id="GO:0003746">
    <property type="term" value="F:translation elongation factor activity"/>
    <property type="evidence" value="ECO:0007669"/>
    <property type="project" value="UniProtKB-UniRule"/>
</dbReference>
<evidence type="ECO:0000259" key="9">
    <source>
        <dbReference type="PROSITE" id="PS51722"/>
    </source>
</evidence>
<evidence type="ECO:0000256" key="7">
    <source>
        <dbReference type="ARBA" id="ARBA00024731"/>
    </source>
</evidence>
<evidence type="ECO:0000313" key="13">
    <source>
        <dbReference type="Proteomes" id="UP000481947"/>
    </source>
</evidence>
<evidence type="ECO:0000256" key="3">
    <source>
        <dbReference type="ARBA" id="ARBA00022741"/>
    </source>
</evidence>
<dbReference type="FunFam" id="3.30.70.870:FF:000001">
    <property type="entry name" value="Elongation factor G"/>
    <property type="match status" value="1"/>
</dbReference>
<dbReference type="EMBL" id="VYSB01000024">
    <property type="protein sequence ID" value="MYZ53633.1"/>
    <property type="molecule type" value="Genomic_DNA"/>
</dbReference>
<dbReference type="Pfam" id="PF03764">
    <property type="entry name" value="EFG_IV"/>
    <property type="match status" value="1"/>
</dbReference>
<evidence type="ECO:0000256" key="2">
    <source>
        <dbReference type="ARBA" id="ARBA00017872"/>
    </source>
</evidence>
<dbReference type="CDD" id="cd01434">
    <property type="entry name" value="EFG_mtEFG1_IV"/>
    <property type="match status" value="1"/>
</dbReference>
<dbReference type="InterPro" id="IPR014721">
    <property type="entry name" value="Ribsml_uS5_D2-typ_fold_subgr"/>
</dbReference>
<dbReference type="InterPro" id="IPR020568">
    <property type="entry name" value="Ribosomal_Su5_D2-typ_SF"/>
</dbReference>
<dbReference type="OrthoDB" id="9804431at2"/>
<dbReference type="InterPro" id="IPR000795">
    <property type="entry name" value="T_Tr_GTP-bd_dom"/>
</dbReference>
<dbReference type="PANTHER" id="PTHR43261:SF1">
    <property type="entry name" value="RIBOSOME-RELEASING FACTOR 2, MITOCHONDRIAL"/>
    <property type="match status" value="1"/>
</dbReference>
<comment type="caution">
    <text evidence="11">The sequence shown here is derived from an EMBL/GenBank/DDBJ whole genome shotgun (WGS) entry which is preliminary data.</text>
</comment>
<dbReference type="Proteomes" id="UP000238326">
    <property type="component" value="Unassembled WGS sequence"/>
</dbReference>
<dbReference type="GO" id="GO:0097216">
    <property type="term" value="F:guanosine tetraphosphate binding"/>
    <property type="evidence" value="ECO:0007669"/>
    <property type="project" value="UniProtKB-ARBA"/>
</dbReference>
<keyword evidence="5 8" id="KW-0648">Protein biosynthesis</keyword>
<dbReference type="PROSITE" id="PS00301">
    <property type="entry name" value="G_TR_1"/>
    <property type="match status" value="1"/>
</dbReference>
<dbReference type="SMART" id="SM00838">
    <property type="entry name" value="EFG_C"/>
    <property type="match status" value="1"/>
</dbReference>
<dbReference type="InterPro" id="IPR009022">
    <property type="entry name" value="EFG_III"/>
</dbReference>
<dbReference type="FunFam" id="3.40.50.300:FF:000029">
    <property type="entry name" value="Elongation factor G"/>
    <property type="match status" value="1"/>
</dbReference>
<evidence type="ECO:0000313" key="10">
    <source>
        <dbReference type="EMBL" id="MYZ53633.1"/>
    </source>
</evidence>
<dbReference type="CDD" id="cd04088">
    <property type="entry name" value="EFG_mtEFG_II"/>
    <property type="match status" value="1"/>
</dbReference>
<feature type="binding site" evidence="8">
    <location>
        <begin position="142"/>
        <end position="145"/>
    </location>
    <ligand>
        <name>GTP</name>
        <dbReference type="ChEBI" id="CHEBI:37565"/>
    </ligand>
</feature>
<comment type="similarity">
    <text evidence="1 8">Belongs to the TRAFAC class translation factor GTPase superfamily. Classic translation factor GTPase family. EF-G/EF-2 subfamily.</text>
</comment>
<dbReference type="NCBIfam" id="NF009381">
    <property type="entry name" value="PRK12740.1-5"/>
    <property type="match status" value="1"/>
</dbReference>
<dbReference type="Pfam" id="PF14492">
    <property type="entry name" value="EFG_III"/>
    <property type="match status" value="1"/>
</dbReference>
<dbReference type="PANTHER" id="PTHR43261">
    <property type="entry name" value="TRANSLATION ELONGATION FACTOR G-RELATED"/>
    <property type="match status" value="1"/>
</dbReference>
<dbReference type="GO" id="GO:0032790">
    <property type="term" value="P:ribosome disassembly"/>
    <property type="evidence" value="ECO:0007669"/>
    <property type="project" value="TreeGrafter"/>
</dbReference>
<comment type="subcellular location">
    <subcellularLocation>
        <location evidence="8">Cytoplasm</location>
    </subcellularLocation>
</comment>
<accession>A0A2S9KIW9</accession>
<dbReference type="Gene3D" id="3.30.70.870">
    <property type="entry name" value="Elongation Factor G (Translational Gtpase), domain 3"/>
    <property type="match status" value="1"/>
</dbReference>
<dbReference type="FunFam" id="3.30.70.240:FF:000001">
    <property type="entry name" value="Elongation factor G"/>
    <property type="match status" value="1"/>
</dbReference>
<dbReference type="Pfam" id="PF00679">
    <property type="entry name" value="EFG_C"/>
    <property type="match status" value="1"/>
</dbReference>
<dbReference type="InterPro" id="IPR035649">
    <property type="entry name" value="EFG_V"/>
</dbReference>
<feature type="binding site" evidence="8">
    <location>
        <begin position="17"/>
        <end position="24"/>
    </location>
    <ligand>
        <name>GTP</name>
        <dbReference type="ChEBI" id="CHEBI:37565"/>
    </ligand>
</feature>
<protein>
    <recommendedName>
        <fullName evidence="2 8">Elongation factor G</fullName>
        <shortName evidence="8">EF-G</shortName>
    </recommendedName>
</protein>
<feature type="binding site" evidence="8">
    <location>
        <begin position="88"/>
        <end position="92"/>
    </location>
    <ligand>
        <name>GTP</name>
        <dbReference type="ChEBI" id="CHEBI:37565"/>
    </ligand>
</feature>
<dbReference type="GO" id="GO:0005525">
    <property type="term" value="F:GTP binding"/>
    <property type="evidence" value="ECO:0007669"/>
    <property type="project" value="UniProtKB-UniRule"/>
</dbReference>
<evidence type="ECO:0000313" key="11">
    <source>
        <dbReference type="EMBL" id="PRD70382.1"/>
    </source>
</evidence>
<dbReference type="InterPro" id="IPR035647">
    <property type="entry name" value="EFG_III/V"/>
</dbReference>
<dbReference type="Proteomes" id="UP000481947">
    <property type="component" value="Unassembled WGS sequence"/>
</dbReference>
<evidence type="ECO:0000256" key="4">
    <source>
        <dbReference type="ARBA" id="ARBA00022768"/>
    </source>
</evidence>
<keyword evidence="12" id="KW-1185">Reference proteome</keyword>
<dbReference type="PRINTS" id="PR00315">
    <property type="entry name" value="ELONGATNFCT"/>
</dbReference>
<dbReference type="InterPro" id="IPR027417">
    <property type="entry name" value="P-loop_NTPase"/>
</dbReference>
<reference evidence="11 12" key="1">
    <citation type="submission" date="2018-03" db="EMBL/GenBank/DDBJ databases">
        <title>Comparative genomics illustrates the genes involved in a hyperalkaliphilic mechanisms of Serpentinomonas isolated from highly-alkaline calcium-rich serpentinized springs.</title>
        <authorList>
            <person name="Suzuki S."/>
            <person name="Ishii S."/>
            <person name="Walworth N."/>
            <person name="Bird L."/>
            <person name="Kuenen J.G."/>
            <person name="Nealson K.H."/>
        </authorList>
    </citation>
    <scope>NUCLEOTIDE SEQUENCE [LARGE SCALE GENOMIC DNA]</scope>
    <source>
        <strain evidence="11 12">83</strain>
    </source>
</reference>
<comment type="function">
    <text evidence="7 8">Catalyzes the GTP-dependent ribosomal translocation step during translation elongation. During this step, the ribosome changes from the pre-translocational (PRE) to the post-translocational (POST) state as the newly formed A-site-bound peptidyl-tRNA and P-site-bound deacylated tRNA move to the P and E sites, respectively. Catalyzes the coordinated movement of the two tRNA molecules, the mRNA and conformational changes in the ribosome.</text>
</comment>
<dbReference type="EMBL" id="PVLR01000005">
    <property type="protein sequence ID" value="PRD70382.1"/>
    <property type="molecule type" value="Genomic_DNA"/>
</dbReference>
<dbReference type="NCBIfam" id="TIGR00231">
    <property type="entry name" value="small_GTP"/>
    <property type="match status" value="1"/>
</dbReference>
<gene>
    <name evidence="8 11" type="primary">fusA</name>
    <name evidence="11" type="ORF">C6P61_01565</name>
    <name evidence="10" type="ORF">F5985_16230</name>
</gene>
<reference evidence="10 13" key="2">
    <citation type="submission" date="2019-09" db="EMBL/GenBank/DDBJ databases">
        <title>Identification of Malikia spinosa a prominent benzene-, toluene-, and ethylbenzene-degrading bacterium: enrichment, isolation and whole genome sequencing.</title>
        <authorList>
            <person name="Tancsics A."/>
            <person name="Revesz F."/>
            <person name="Kriszt B."/>
        </authorList>
    </citation>
    <scope>NUCLEOTIDE SEQUENCE [LARGE SCALE GENOMIC DNA]</scope>
    <source>
        <strain evidence="10 13">AB6</strain>
    </source>
</reference>
<evidence type="ECO:0000256" key="1">
    <source>
        <dbReference type="ARBA" id="ARBA00005870"/>
    </source>
</evidence>
<dbReference type="InterPro" id="IPR047872">
    <property type="entry name" value="EFG_IV"/>
</dbReference>
<dbReference type="InterPro" id="IPR004540">
    <property type="entry name" value="Transl_elong_EFG/EF2"/>
</dbReference>
<name>A0A2S9KIW9_9BURK</name>
<proteinExistence type="inferred from homology"/>
<dbReference type="FunFam" id="2.40.30.10:FF:000006">
    <property type="entry name" value="Elongation factor G"/>
    <property type="match status" value="1"/>
</dbReference>
<evidence type="ECO:0000256" key="8">
    <source>
        <dbReference type="HAMAP-Rule" id="MF_00054"/>
    </source>
</evidence>
<keyword evidence="8" id="KW-0963">Cytoplasm</keyword>
<dbReference type="SUPFAM" id="SSF54980">
    <property type="entry name" value="EF-G C-terminal domain-like"/>
    <property type="match status" value="2"/>
</dbReference>
<dbReference type="CDD" id="cd03713">
    <property type="entry name" value="EFG_mtEFG_C"/>
    <property type="match status" value="1"/>
</dbReference>
<dbReference type="InterPro" id="IPR009000">
    <property type="entry name" value="Transl_B-barrel_sf"/>
</dbReference>
<dbReference type="InterPro" id="IPR041095">
    <property type="entry name" value="EFG_II"/>
</dbReference>
<dbReference type="InterPro" id="IPR031157">
    <property type="entry name" value="G_TR_CS"/>
</dbReference>
<dbReference type="Pfam" id="PF00009">
    <property type="entry name" value="GTP_EFTU"/>
    <property type="match status" value="1"/>
</dbReference>
<evidence type="ECO:0000256" key="5">
    <source>
        <dbReference type="ARBA" id="ARBA00022917"/>
    </source>
</evidence>
<keyword evidence="6 8" id="KW-0342">GTP-binding</keyword>
<dbReference type="GO" id="GO:0005737">
    <property type="term" value="C:cytoplasm"/>
    <property type="evidence" value="ECO:0007669"/>
    <property type="project" value="UniProtKB-SubCell"/>
</dbReference>
<dbReference type="SUPFAM" id="SSF54211">
    <property type="entry name" value="Ribosomal protein S5 domain 2-like"/>
    <property type="match status" value="1"/>
</dbReference>
<dbReference type="CDD" id="cd01886">
    <property type="entry name" value="EF-G"/>
    <property type="match status" value="1"/>
</dbReference>
<dbReference type="FunFam" id="3.30.230.10:FF:000003">
    <property type="entry name" value="Elongation factor G"/>
    <property type="match status" value="1"/>
</dbReference>
<dbReference type="GO" id="GO:0003924">
    <property type="term" value="F:GTPase activity"/>
    <property type="evidence" value="ECO:0007669"/>
    <property type="project" value="InterPro"/>
</dbReference>
<dbReference type="SUPFAM" id="SSF50447">
    <property type="entry name" value="Translation proteins"/>
    <property type="match status" value="1"/>
</dbReference>
<feature type="domain" description="Tr-type G" evidence="9">
    <location>
        <begin position="8"/>
        <end position="290"/>
    </location>
</feature>
<sequence length="700" mass="77401">MARSTPLARYRNIGISAHIDAGKTTTTERILFYTGVSHKIGEVHDGAATMDWMEQEQERGITITSAATTCFWKGMDGSYPEHRFNIIDTPGHVDFTIEVERSMRVLDGACMVYCAVGGVQPQSETVWRQANKYKVPRLAFVNKMDRTGANFFKVYDQMRLRLKANPVAIVIPIGAEENFQGVVDLIKMKAIYWDEASQGMKFDYRDIPAELQAQAQEWREKMVESAAEANEELMNKYLEEGDLSEAEIMAGLRARTLATEIQPMLCGTAFKNKGVQRMLDAVIDFLPSPVEIPPVAGIDEDEQPINRKADDEEKLSALAFKLMTDPFVGQLTFVRVYSGVLKKGDSVYNPIKGKKERIGRIVQMHANNRQEVEEIRAGDIAACVGLKEVTTGETLCDPTAIITLEKMVFPEPVIAQAVEPKTKSDQEKMGIALSRLAAEDPSFRVRTDEESGQTIIAGMGELHLEIIVDRMKREFGVEANVGKPQVAYRETIRTKVTDVDGKFVRQSGGKGQYGHVVLTIEPQEPGKGFEFVDQIKGGVVPREFIPAVEKGLIDTLPNGVLAGFPVVDVKVTLTFGSYHDVDSNENAFKMAASMGFKDGCRKANPVILEPMMAVEVETPEDYAGNVMGDLSSRRGMVQGMDDMVGGGKAIKAEVPLSEMFGYSTTLRSATQGRATYTMEFKHYAEAPRNVQEAIIAARAK</sequence>
<evidence type="ECO:0000313" key="12">
    <source>
        <dbReference type="Proteomes" id="UP000238326"/>
    </source>
</evidence>